<evidence type="ECO:0000313" key="1">
    <source>
        <dbReference type="EMBL" id="GAF89057.1"/>
    </source>
</evidence>
<sequence>DKIAVKHLLAEHEIVRLETERKMFTDGIKMICYRAETCLFNLIAPFFARNNDEGRAFLKSVFQQPADIIPDKEGRVMNVKFHTMSTPRANRALKQLCDVMNQESYVYPGTRMTLVFTAE</sequence>
<accession>X0TLP9</accession>
<reference evidence="1" key="1">
    <citation type="journal article" date="2014" name="Front. Microbiol.">
        <title>High frequency of phylogenetically diverse reductive dehalogenase-homologous genes in deep subseafloor sedimentary metagenomes.</title>
        <authorList>
            <person name="Kawai M."/>
            <person name="Futagami T."/>
            <person name="Toyoda A."/>
            <person name="Takaki Y."/>
            <person name="Nishi S."/>
            <person name="Hori S."/>
            <person name="Arai W."/>
            <person name="Tsubouchi T."/>
            <person name="Morono Y."/>
            <person name="Uchiyama I."/>
            <person name="Ito T."/>
            <person name="Fujiyama A."/>
            <person name="Inagaki F."/>
            <person name="Takami H."/>
        </authorList>
    </citation>
    <scope>NUCLEOTIDE SEQUENCE</scope>
    <source>
        <strain evidence="1">Expedition CK06-06</strain>
    </source>
</reference>
<gene>
    <name evidence="1" type="ORF">S01H1_22463</name>
</gene>
<name>X0TLP9_9ZZZZ</name>
<dbReference type="AlphaFoldDB" id="X0TLP9"/>
<dbReference type="Pfam" id="PF21804">
    <property type="entry name" value="Transposase_29"/>
    <property type="match status" value="1"/>
</dbReference>
<comment type="caution">
    <text evidence="1">The sequence shown here is derived from an EMBL/GenBank/DDBJ whole genome shotgun (WGS) entry which is preliminary data.</text>
</comment>
<feature type="non-terminal residue" evidence="1">
    <location>
        <position position="1"/>
    </location>
</feature>
<dbReference type="InterPro" id="IPR049343">
    <property type="entry name" value="Transposase_29"/>
</dbReference>
<proteinExistence type="predicted"/>
<protein>
    <submittedName>
        <fullName evidence="1">Uncharacterized protein</fullName>
    </submittedName>
</protein>
<dbReference type="EMBL" id="BARS01012683">
    <property type="protein sequence ID" value="GAF89057.1"/>
    <property type="molecule type" value="Genomic_DNA"/>
</dbReference>
<organism evidence="1">
    <name type="scientific">marine sediment metagenome</name>
    <dbReference type="NCBI Taxonomy" id="412755"/>
    <lineage>
        <taxon>unclassified sequences</taxon>
        <taxon>metagenomes</taxon>
        <taxon>ecological metagenomes</taxon>
    </lineage>
</organism>